<dbReference type="AlphaFoldDB" id="A0ABD2NVG9"/>
<keyword evidence="5" id="KW-0325">Glycoprotein</keyword>
<dbReference type="CDD" id="cd00312">
    <property type="entry name" value="Esterase_lipase"/>
    <property type="match status" value="1"/>
</dbReference>
<dbReference type="EMBL" id="JABFTP020000144">
    <property type="protein sequence ID" value="KAL3282170.1"/>
    <property type="molecule type" value="Genomic_DNA"/>
</dbReference>
<keyword evidence="3 6" id="KW-0378">Hydrolase</keyword>
<feature type="chain" id="PRO_5044531285" description="Carboxylic ester hydrolase" evidence="6">
    <location>
        <begin position="19"/>
        <end position="559"/>
    </location>
</feature>
<evidence type="ECO:0000256" key="6">
    <source>
        <dbReference type="RuleBase" id="RU361235"/>
    </source>
</evidence>
<dbReference type="SUPFAM" id="SSF53474">
    <property type="entry name" value="alpha/beta-Hydrolases"/>
    <property type="match status" value="1"/>
</dbReference>
<gene>
    <name evidence="8" type="ORF">HHI36_005365</name>
</gene>
<evidence type="ECO:0000313" key="8">
    <source>
        <dbReference type="EMBL" id="KAL3282170.1"/>
    </source>
</evidence>
<proteinExistence type="inferred from homology"/>
<comment type="similarity">
    <text evidence="1 6">Belongs to the type-B carboxylesterase/lipase family.</text>
</comment>
<evidence type="ECO:0000259" key="7">
    <source>
        <dbReference type="Pfam" id="PF00135"/>
    </source>
</evidence>
<accession>A0ABD2NVG9</accession>
<organism evidence="8 9">
    <name type="scientific">Cryptolaemus montrouzieri</name>
    <dbReference type="NCBI Taxonomy" id="559131"/>
    <lineage>
        <taxon>Eukaryota</taxon>
        <taxon>Metazoa</taxon>
        <taxon>Ecdysozoa</taxon>
        <taxon>Arthropoda</taxon>
        <taxon>Hexapoda</taxon>
        <taxon>Insecta</taxon>
        <taxon>Pterygota</taxon>
        <taxon>Neoptera</taxon>
        <taxon>Endopterygota</taxon>
        <taxon>Coleoptera</taxon>
        <taxon>Polyphaga</taxon>
        <taxon>Cucujiformia</taxon>
        <taxon>Coccinelloidea</taxon>
        <taxon>Coccinellidae</taxon>
        <taxon>Scymninae</taxon>
        <taxon>Scymnini</taxon>
        <taxon>Cryptolaemus</taxon>
    </lineage>
</organism>
<keyword evidence="4" id="KW-1015">Disulfide bond</keyword>
<reference evidence="8 9" key="1">
    <citation type="journal article" date="2021" name="BMC Biol.">
        <title>Horizontally acquired antibacterial genes associated with adaptive radiation of ladybird beetles.</title>
        <authorList>
            <person name="Li H.S."/>
            <person name="Tang X.F."/>
            <person name="Huang Y.H."/>
            <person name="Xu Z.Y."/>
            <person name="Chen M.L."/>
            <person name="Du X.Y."/>
            <person name="Qiu B.Y."/>
            <person name="Chen P.T."/>
            <person name="Zhang W."/>
            <person name="Slipinski A."/>
            <person name="Escalona H.E."/>
            <person name="Waterhouse R.M."/>
            <person name="Zwick A."/>
            <person name="Pang H."/>
        </authorList>
    </citation>
    <scope>NUCLEOTIDE SEQUENCE [LARGE SCALE GENOMIC DNA]</scope>
    <source>
        <strain evidence="8">SYSU2018</strain>
    </source>
</reference>
<comment type="caution">
    <text evidence="8">The sequence shown here is derived from an EMBL/GenBank/DDBJ whole genome shotgun (WGS) entry which is preliminary data.</text>
</comment>
<dbReference type="InterPro" id="IPR050309">
    <property type="entry name" value="Type-B_Carboxylest/Lipase"/>
</dbReference>
<evidence type="ECO:0000256" key="3">
    <source>
        <dbReference type="ARBA" id="ARBA00022801"/>
    </source>
</evidence>
<evidence type="ECO:0000256" key="2">
    <source>
        <dbReference type="ARBA" id="ARBA00022487"/>
    </source>
</evidence>
<keyword evidence="9" id="KW-1185">Reference proteome</keyword>
<dbReference type="PANTHER" id="PTHR11559">
    <property type="entry name" value="CARBOXYLESTERASE"/>
    <property type="match status" value="1"/>
</dbReference>
<keyword evidence="2" id="KW-0719">Serine esterase</keyword>
<keyword evidence="6" id="KW-0732">Signal</keyword>
<feature type="domain" description="Carboxylesterase type B" evidence="7">
    <location>
        <begin position="20"/>
        <end position="543"/>
    </location>
</feature>
<protein>
    <recommendedName>
        <fullName evidence="6">Carboxylic ester hydrolase</fullName>
        <ecNumber evidence="6">3.1.1.-</ecNumber>
    </recommendedName>
</protein>
<dbReference type="InterPro" id="IPR019826">
    <property type="entry name" value="Carboxylesterase_B_AS"/>
</dbReference>
<feature type="signal peptide" evidence="6">
    <location>
        <begin position="1"/>
        <end position="18"/>
    </location>
</feature>
<evidence type="ECO:0000256" key="5">
    <source>
        <dbReference type="ARBA" id="ARBA00023180"/>
    </source>
</evidence>
<dbReference type="InterPro" id="IPR002018">
    <property type="entry name" value="CarbesteraseB"/>
</dbReference>
<evidence type="ECO:0000256" key="4">
    <source>
        <dbReference type="ARBA" id="ARBA00023157"/>
    </source>
</evidence>
<dbReference type="InterPro" id="IPR029058">
    <property type="entry name" value="AB_hydrolase_fold"/>
</dbReference>
<dbReference type="PROSITE" id="PS00122">
    <property type="entry name" value="CARBOXYLESTERASE_B_1"/>
    <property type="match status" value="1"/>
</dbReference>
<sequence length="559" mass="62949">MYLLTFCCLYSSLMFVYSENPRVTINDGELEGTTMKTKDGREINVFLGIPYAEPPVGKLRFKSPVPMKPWKGTLDATKSHTMCPQRIFFINSEVMGDENCLFLNVYTPKIPSENSKLLPVMVFIHGGGFLFGTGRSESYSPGYLLDQEIVLVTLNYRLGALGFLSTDDDASPGNYGLKDQALALNWVNKNIKYFGGNPSSVTLFGESAGGASAHYHIFSPLSKGLFHRVISQSGTVFNIWAVMPEGRNIKSVIKLAESVGCPTATNMEMVECLRHVNALKLVDDRIFSVLNEAMPLPFRPTVEHPSQNAFLADSPANLFESKTFNDVPFMTGITKEEGLISSSVFANKPELLKKLSRNFNNITALLLWYDHVDDPNTIREQLKTYYLGNKNSLTIEDFPNLINMHGDVAFTSGFDEAVRMHLRESKKPSYAYFFVYQSESSFSELIDPGKIHGVSHGDELLYLFPMGDTLLPHRKETNTDKKVMKLMTAYWTNFARTGNPTPTTDDLITAKWEPVGSDKLEHFFIDAEIQKMKNELLPDRVKFCRELPLKPKKVHRDEL</sequence>
<evidence type="ECO:0000256" key="1">
    <source>
        <dbReference type="ARBA" id="ARBA00005964"/>
    </source>
</evidence>
<dbReference type="EC" id="3.1.1.-" evidence="6"/>
<dbReference type="GO" id="GO:0052689">
    <property type="term" value="F:carboxylic ester hydrolase activity"/>
    <property type="evidence" value="ECO:0007669"/>
    <property type="project" value="UniProtKB-KW"/>
</dbReference>
<evidence type="ECO:0000313" key="9">
    <source>
        <dbReference type="Proteomes" id="UP001516400"/>
    </source>
</evidence>
<dbReference type="Proteomes" id="UP001516400">
    <property type="component" value="Unassembled WGS sequence"/>
</dbReference>
<name>A0ABD2NVG9_9CUCU</name>
<dbReference type="Pfam" id="PF00135">
    <property type="entry name" value="COesterase"/>
    <property type="match status" value="1"/>
</dbReference>
<dbReference type="Gene3D" id="3.40.50.1820">
    <property type="entry name" value="alpha/beta hydrolase"/>
    <property type="match status" value="1"/>
</dbReference>